<dbReference type="InterPro" id="IPR036291">
    <property type="entry name" value="NAD(P)-bd_dom_sf"/>
</dbReference>
<reference evidence="5 6" key="1">
    <citation type="submission" date="2020-08" db="EMBL/GenBank/DDBJ databases">
        <title>A Genomic Blueprint of the Chicken Gut Microbiome.</title>
        <authorList>
            <person name="Gilroy R."/>
            <person name="Ravi A."/>
            <person name="Getino M."/>
            <person name="Pursley I."/>
            <person name="Horton D.L."/>
            <person name="Alikhan N.-F."/>
            <person name="Baker D."/>
            <person name="Gharbi K."/>
            <person name="Hall N."/>
            <person name="Watson M."/>
            <person name="Adriaenssens E.M."/>
            <person name="Foster-Nyarko E."/>
            <person name="Jarju S."/>
            <person name="Secka A."/>
            <person name="Antonio M."/>
            <person name="Oren A."/>
            <person name="Chaudhuri R."/>
            <person name="La Ragione R.M."/>
            <person name="Hildebrand F."/>
            <person name="Pallen M.J."/>
        </authorList>
    </citation>
    <scope>NUCLEOTIDE SEQUENCE [LARGE SCALE GENOMIC DNA]</scope>
    <source>
        <strain evidence="5 6">Sa3CUN1</strain>
    </source>
</reference>
<dbReference type="PANTHER" id="PTHR22604:SF105">
    <property type="entry name" value="TRANS-1,2-DIHYDROBENZENE-1,2-DIOL DEHYDROGENASE"/>
    <property type="match status" value="1"/>
</dbReference>
<dbReference type="Proteomes" id="UP000640335">
    <property type="component" value="Unassembled WGS sequence"/>
</dbReference>
<dbReference type="InterPro" id="IPR000683">
    <property type="entry name" value="Gfo/Idh/MocA-like_OxRdtase_N"/>
</dbReference>
<evidence type="ECO:0000259" key="3">
    <source>
        <dbReference type="Pfam" id="PF01408"/>
    </source>
</evidence>
<dbReference type="Gene3D" id="3.40.50.720">
    <property type="entry name" value="NAD(P)-binding Rossmann-like Domain"/>
    <property type="match status" value="1"/>
</dbReference>
<dbReference type="InterPro" id="IPR050984">
    <property type="entry name" value="Gfo/Idh/MocA_domain"/>
</dbReference>
<evidence type="ECO:0000256" key="1">
    <source>
        <dbReference type="ARBA" id="ARBA00010928"/>
    </source>
</evidence>
<dbReference type="RefSeq" id="WP_191748961.1">
    <property type="nucleotide sequence ID" value="NZ_JACSQZ010000010.1"/>
</dbReference>
<dbReference type="EMBL" id="JACSQZ010000010">
    <property type="protein sequence ID" value="MBD7914397.1"/>
    <property type="molecule type" value="Genomic_DNA"/>
</dbReference>
<dbReference type="Pfam" id="PF22725">
    <property type="entry name" value="GFO_IDH_MocA_C3"/>
    <property type="match status" value="1"/>
</dbReference>
<gene>
    <name evidence="5" type="ORF">H9660_04495</name>
</gene>
<dbReference type="Gene3D" id="3.30.360.10">
    <property type="entry name" value="Dihydrodipicolinate Reductase, domain 2"/>
    <property type="match status" value="1"/>
</dbReference>
<evidence type="ECO:0000256" key="2">
    <source>
        <dbReference type="ARBA" id="ARBA00023002"/>
    </source>
</evidence>
<feature type="domain" description="GFO/IDH/MocA-like oxidoreductase" evidence="4">
    <location>
        <begin position="130"/>
        <end position="245"/>
    </location>
</feature>
<proteinExistence type="inferred from homology"/>
<dbReference type="InterPro" id="IPR055170">
    <property type="entry name" value="GFO_IDH_MocA-like_dom"/>
</dbReference>
<keyword evidence="2" id="KW-0560">Oxidoreductase</keyword>
<dbReference type="Pfam" id="PF01408">
    <property type="entry name" value="GFO_IDH_MocA"/>
    <property type="match status" value="1"/>
</dbReference>
<evidence type="ECO:0000313" key="5">
    <source>
        <dbReference type="EMBL" id="MBD7914397.1"/>
    </source>
</evidence>
<evidence type="ECO:0000313" key="6">
    <source>
        <dbReference type="Proteomes" id="UP000640335"/>
    </source>
</evidence>
<comment type="caution">
    <text evidence="5">The sequence shown here is derived from an EMBL/GenBank/DDBJ whole genome shotgun (WGS) entry which is preliminary data.</text>
</comment>
<protein>
    <submittedName>
        <fullName evidence="5">Gfo/Idh/MocA family oxidoreductase</fullName>
    </submittedName>
</protein>
<evidence type="ECO:0000259" key="4">
    <source>
        <dbReference type="Pfam" id="PF22725"/>
    </source>
</evidence>
<name>A0ABR8Q1U6_9CLOT</name>
<accession>A0ABR8Q1U6</accession>
<feature type="domain" description="Gfo/Idh/MocA-like oxidoreductase N-terminal" evidence="3">
    <location>
        <begin position="2"/>
        <end position="118"/>
    </location>
</feature>
<keyword evidence="6" id="KW-1185">Reference proteome</keyword>
<dbReference type="PANTHER" id="PTHR22604">
    <property type="entry name" value="OXIDOREDUCTASES"/>
    <property type="match status" value="1"/>
</dbReference>
<comment type="similarity">
    <text evidence="1">Belongs to the Gfo/Idh/MocA family.</text>
</comment>
<sequence length="323" mass="36637">MIRWGIIAPGTIANAFAKEINNTENGVLTAVFGRNEEKAKAFAEKYSIEKYYSDIDKFLEDKDIDAVYIATPHNYHMEYAKKCIEAKKSVLCEKPFSYNYKTSKEVLNLAKENNVFIMEALWTLFLPTVNKAKKWIQEGKIGKIKLITASFGFESEENINSRLYNPSLAGGALLDVGIYPILFSNYIKDSFPKEIKAVGNFTGTKVDETDIINLKYEDGTLASLGCSISSELDNIAVIYGEKGKIVIPKFWSAKESYLYLGDEVEKYVDSYKGEGYKYQIEEVNKCLKNRVLESDVASHNITLKLAEIMDEVRRQIGLIYPFE</sequence>
<dbReference type="SUPFAM" id="SSF55347">
    <property type="entry name" value="Glyceraldehyde-3-phosphate dehydrogenase-like, C-terminal domain"/>
    <property type="match status" value="1"/>
</dbReference>
<dbReference type="SUPFAM" id="SSF51735">
    <property type="entry name" value="NAD(P)-binding Rossmann-fold domains"/>
    <property type="match status" value="1"/>
</dbReference>
<organism evidence="5 6">
    <name type="scientific">Clostridium gallinarum</name>
    <dbReference type="NCBI Taxonomy" id="2762246"/>
    <lineage>
        <taxon>Bacteria</taxon>
        <taxon>Bacillati</taxon>
        <taxon>Bacillota</taxon>
        <taxon>Clostridia</taxon>
        <taxon>Eubacteriales</taxon>
        <taxon>Clostridiaceae</taxon>
        <taxon>Clostridium</taxon>
    </lineage>
</organism>